<dbReference type="AlphaFoldDB" id="X1CUT7"/>
<protein>
    <submittedName>
        <fullName evidence="1">Uncharacterized protein</fullName>
    </submittedName>
</protein>
<dbReference type="EMBL" id="BART01027739">
    <property type="protein sequence ID" value="GAG96737.1"/>
    <property type="molecule type" value="Genomic_DNA"/>
</dbReference>
<comment type="caution">
    <text evidence="1">The sequence shown here is derived from an EMBL/GenBank/DDBJ whole genome shotgun (WGS) entry which is preliminary data.</text>
</comment>
<accession>X1CUT7</accession>
<evidence type="ECO:0000313" key="1">
    <source>
        <dbReference type="EMBL" id="GAG96737.1"/>
    </source>
</evidence>
<name>X1CUT7_9ZZZZ</name>
<feature type="non-terminal residue" evidence="1">
    <location>
        <position position="65"/>
    </location>
</feature>
<gene>
    <name evidence="1" type="ORF">S01H4_49106</name>
</gene>
<reference evidence="1" key="1">
    <citation type="journal article" date="2014" name="Front. Microbiol.">
        <title>High frequency of phylogenetically diverse reductive dehalogenase-homologous genes in deep subseafloor sedimentary metagenomes.</title>
        <authorList>
            <person name="Kawai M."/>
            <person name="Futagami T."/>
            <person name="Toyoda A."/>
            <person name="Takaki Y."/>
            <person name="Nishi S."/>
            <person name="Hori S."/>
            <person name="Arai W."/>
            <person name="Tsubouchi T."/>
            <person name="Morono Y."/>
            <person name="Uchiyama I."/>
            <person name="Ito T."/>
            <person name="Fujiyama A."/>
            <person name="Inagaki F."/>
            <person name="Takami H."/>
        </authorList>
    </citation>
    <scope>NUCLEOTIDE SEQUENCE</scope>
    <source>
        <strain evidence="1">Expedition CK06-06</strain>
    </source>
</reference>
<sequence length="65" mass="7041">MAHLELKKFSTEWSPANYEVNEANTALFAISSGEYVVGAAWRVVTVFGENTVINFGDSASEVGLD</sequence>
<organism evidence="1">
    <name type="scientific">marine sediment metagenome</name>
    <dbReference type="NCBI Taxonomy" id="412755"/>
    <lineage>
        <taxon>unclassified sequences</taxon>
        <taxon>metagenomes</taxon>
        <taxon>ecological metagenomes</taxon>
    </lineage>
</organism>
<proteinExistence type="predicted"/>